<feature type="region of interest" description="Disordered" evidence="1">
    <location>
        <begin position="236"/>
        <end position="287"/>
    </location>
</feature>
<organism evidence="2 3">
    <name type="scientific">Thyridium curvatum</name>
    <dbReference type="NCBI Taxonomy" id="1093900"/>
    <lineage>
        <taxon>Eukaryota</taxon>
        <taxon>Fungi</taxon>
        <taxon>Dikarya</taxon>
        <taxon>Ascomycota</taxon>
        <taxon>Pezizomycotina</taxon>
        <taxon>Sordariomycetes</taxon>
        <taxon>Sordariomycetidae</taxon>
        <taxon>Thyridiales</taxon>
        <taxon>Thyridiaceae</taxon>
        <taxon>Thyridium</taxon>
    </lineage>
</organism>
<feature type="compositionally biased region" description="Basic and acidic residues" evidence="1">
    <location>
        <begin position="115"/>
        <end position="127"/>
    </location>
</feature>
<evidence type="ECO:0000256" key="1">
    <source>
        <dbReference type="SAM" id="MobiDB-lite"/>
    </source>
</evidence>
<feature type="compositionally biased region" description="Polar residues" evidence="1">
    <location>
        <begin position="257"/>
        <end position="286"/>
    </location>
</feature>
<keyword evidence="3" id="KW-1185">Reference proteome</keyword>
<evidence type="ECO:0000313" key="2">
    <source>
        <dbReference type="EMBL" id="TPX15075.1"/>
    </source>
</evidence>
<dbReference type="AlphaFoldDB" id="A0A507AWC4"/>
<dbReference type="EMBL" id="SKBQ01000024">
    <property type="protein sequence ID" value="TPX15075.1"/>
    <property type="molecule type" value="Genomic_DNA"/>
</dbReference>
<dbReference type="InParanoid" id="A0A507AWC4"/>
<protein>
    <submittedName>
        <fullName evidence="2">Uncharacterized protein</fullName>
    </submittedName>
</protein>
<gene>
    <name evidence="2" type="ORF">E0L32_004905</name>
</gene>
<feature type="compositionally biased region" description="Polar residues" evidence="1">
    <location>
        <begin position="160"/>
        <end position="190"/>
    </location>
</feature>
<dbReference type="GeneID" id="41972352"/>
<comment type="caution">
    <text evidence="2">The sequence shown here is derived from an EMBL/GenBank/DDBJ whole genome shotgun (WGS) entry which is preliminary data.</text>
</comment>
<dbReference type="Proteomes" id="UP000319257">
    <property type="component" value="Unassembled WGS sequence"/>
</dbReference>
<feature type="region of interest" description="Disordered" evidence="1">
    <location>
        <begin position="110"/>
        <end position="213"/>
    </location>
</feature>
<reference evidence="2 3" key="1">
    <citation type="submission" date="2019-06" db="EMBL/GenBank/DDBJ databases">
        <title>Draft genome sequence of the filamentous fungus Phialemoniopsis curvata isolated from diesel fuel.</title>
        <authorList>
            <person name="Varaljay V.A."/>
            <person name="Lyon W.J."/>
            <person name="Crouch A.L."/>
            <person name="Drake C.E."/>
            <person name="Hollomon J.M."/>
            <person name="Nadeau L.J."/>
            <person name="Nunn H.S."/>
            <person name="Stevenson B.S."/>
            <person name="Bojanowski C.L."/>
            <person name="Crookes-Goodson W.J."/>
        </authorList>
    </citation>
    <scope>NUCLEOTIDE SEQUENCE [LARGE SCALE GENOMIC DNA]</scope>
    <source>
        <strain evidence="2 3">D216</strain>
    </source>
</reference>
<proteinExistence type="predicted"/>
<evidence type="ECO:0000313" key="3">
    <source>
        <dbReference type="Proteomes" id="UP000319257"/>
    </source>
</evidence>
<accession>A0A507AWC4</accession>
<name>A0A507AWC4_9PEZI</name>
<sequence length="357" mass="38003">MSPDSDRGDLTGASIAQLRDLCFDLDLVVHGTSASGAAVKADYEAALRLHNAGHNPAAYPDISRTISKALKMTQPRLRRHASKVYQIRAPRSSKKADYITWIIERIFESSQQSEDSARHDTSDRDDASEQDDITEKDDSSSGGYHPGARGGLSVEALHISPSSRVSRGTGASDSTGVLQSATPQRPSNGSGHVYDAKGSKRRPPATPPSPGDQKLIADYVQLDQHTNTNYERLSEAANDGDTTGNQALLQGGASPQPRLSTTPPSGENTPQVASRDSPGSSPTVQHSAGDVEAAIADASSDQPATQAINATHTHSRTMLQLLADPHLSARSDAKLLSDVLDIVEGASKRWPDKFIPF</sequence>
<dbReference type="RefSeq" id="XP_030996786.1">
    <property type="nucleotide sequence ID" value="XM_031139367.1"/>
</dbReference>